<evidence type="ECO:0000313" key="1">
    <source>
        <dbReference type="EMBL" id="ALU12778.1"/>
    </source>
</evidence>
<protein>
    <submittedName>
        <fullName evidence="1">Uncharacterized protein</fullName>
    </submittedName>
</protein>
<sequence>MRYLKVFLLLTLLSATIFSIKCVSNYEPLQERCTRVAIEVEELWGYSDAIVYLVNDTVSFVSGVPESGVYELHIDINMEEILDCILAHELTHVLQLERGLRSQKWFLEGQADLSCYLLYPNEYKFKGYIEWVTTGYGNFDPYFFGITTLYFILKSKGIVTTELWKYSSLSFNEALGYFVKALSTCEVPFGVCPKAPMGAIYIKGSGWAKGTYYIGEGARYGSIIILRNGGMVINLPQPSVLSIFIIHRIRNKKRKSISR</sequence>
<name>A0A0U3DYW8_9CREN</name>
<proteinExistence type="predicted"/>
<dbReference type="STRING" id="940295.EYM_07430"/>
<accession>A0A0U3DYW8</accession>
<dbReference type="Proteomes" id="UP000060778">
    <property type="component" value="Chromosome"/>
</dbReference>
<dbReference type="RefSeq" id="WP_075050442.1">
    <property type="nucleotide sequence ID" value="NZ_CP006867.1"/>
</dbReference>
<reference evidence="1 2" key="1">
    <citation type="submission" date="2013-11" db="EMBL/GenBank/DDBJ databases">
        <title>Comparative genomics of Ignicoccus.</title>
        <authorList>
            <person name="Podar M."/>
        </authorList>
    </citation>
    <scope>NUCLEOTIDE SEQUENCE [LARGE SCALE GENOMIC DNA]</scope>
    <source>
        <strain evidence="1 2">DSM 13165</strain>
    </source>
</reference>
<dbReference type="OrthoDB" id="385264at2157"/>
<dbReference type="EMBL" id="CP006867">
    <property type="protein sequence ID" value="ALU12778.1"/>
    <property type="molecule type" value="Genomic_DNA"/>
</dbReference>
<dbReference type="GeneID" id="30680858"/>
<gene>
    <name evidence="1" type="ORF">EYM_07430</name>
</gene>
<evidence type="ECO:0000313" key="2">
    <source>
        <dbReference type="Proteomes" id="UP000060778"/>
    </source>
</evidence>
<dbReference type="KEGG" id="iis:EYM_07430"/>
<keyword evidence="2" id="KW-1185">Reference proteome</keyword>
<organism evidence="1 2">
    <name type="scientific">Ignicoccus islandicus DSM 13165</name>
    <dbReference type="NCBI Taxonomy" id="940295"/>
    <lineage>
        <taxon>Archaea</taxon>
        <taxon>Thermoproteota</taxon>
        <taxon>Thermoprotei</taxon>
        <taxon>Desulfurococcales</taxon>
        <taxon>Desulfurococcaceae</taxon>
        <taxon>Ignicoccus</taxon>
    </lineage>
</organism>
<dbReference type="AlphaFoldDB" id="A0A0U3DYW8"/>